<evidence type="ECO:0000256" key="8">
    <source>
        <dbReference type="SAM" id="MobiDB-lite"/>
    </source>
</evidence>
<dbReference type="EMBL" id="BDGU01000065">
    <property type="protein sequence ID" value="GAW01530.1"/>
    <property type="molecule type" value="Genomic_DNA"/>
</dbReference>
<feature type="compositionally biased region" description="Polar residues" evidence="8">
    <location>
        <begin position="311"/>
        <end position="347"/>
    </location>
</feature>
<dbReference type="InterPro" id="IPR025724">
    <property type="entry name" value="GAG-pre-integrase_dom"/>
</dbReference>
<dbReference type="GO" id="GO:0003723">
    <property type="term" value="F:RNA binding"/>
    <property type="evidence" value="ECO:0007669"/>
    <property type="project" value="UniProtKB-KW"/>
</dbReference>
<dbReference type="Pfam" id="PF25597">
    <property type="entry name" value="SH3_retrovirus"/>
    <property type="match status" value="1"/>
</dbReference>
<comment type="caution">
    <text evidence="10">The sequence shown here is derived from an EMBL/GenBank/DDBJ whole genome shotgun (WGS) entry which is preliminary data.</text>
</comment>
<dbReference type="GO" id="GO:0006508">
    <property type="term" value="P:proteolysis"/>
    <property type="evidence" value="ECO:0007669"/>
    <property type="project" value="UniProtKB-KW"/>
</dbReference>
<evidence type="ECO:0000313" key="11">
    <source>
        <dbReference type="Proteomes" id="UP000188533"/>
    </source>
</evidence>
<accession>A0A1Q3E2R9</accession>
<dbReference type="Pfam" id="PF22936">
    <property type="entry name" value="Pol_BBD"/>
    <property type="match status" value="1"/>
</dbReference>
<dbReference type="STRING" id="5353.A0A1Q3E2R9"/>
<dbReference type="InterPro" id="IPR039537">
    <property type="entry name" value="Retrotran_Ty1/copia-like"/>
</dbReference>
<dbReference type="InterPro" id="IPR036397">
    <property type="entry name" value="RNaseH_sf"/>
</dbReference>
<evidence type="ECO:0000256" key="2">
    <source>
        <dbReference type="ARBA" id="ARBA00022670"/>
    </source>
</evidence>
<dbReference type="PROSITE" id="PS50994">
    <property type="entry name" value="INTEGRASE"/>
    <property type="match status" value="1"/>
</dbReference>
<feature type="compositionally biased region" description="Pro residues" evidence="8">
    <location>
        <begin position="896"/>
        <end position="917"/>
    </location>
</feature>
<dbReference type="Pfam" id="PF13976">
    <property type="entry name" value="gag_pre-integrs"/>
    <property type="match status" value="1"/>
</dbReference>
<protein>
    <submittedName>
        <fullName evidence="10">Retrotransposon Ty1-copia subclass</fullName>
    </submittedName>
</protein>
<dbReference type="GO" id="GO:0046872">
    <property type="term" value="F:metal ion binding"/>
    <property type="evidence" value="ECO:0007669"/>
    <property type="project" value="UniProtKB-KW"/>
</dbReference>
<dbReference type="GO" id="GO:0003887">
    <property type="term" value="F:DNA-directed DNA polymerase activity"/>
    <property type="evidence" value="ECO:0007669"/>
    <property type="project" value="UniProtKB-EC"/>
</dbReference>
<dbReference type="InterPro" id="IPR013103">
    <property type="entry name" value="RVT_2"/>
</dbReference>
<organism evidence="10 11">
    <name type="scientific">Lentinula edodes</name>
    <name type="common">Shiitake mushroom</name>
    <name type="synonym">Lentinus edodes</name>
    <dbReference type="NCBI Taxonomy" id="5353"/>
    <lineage>
        <taxon>Eukaryota</taxon>
        <taxon>Fungi</taxon>
        <taxon>Dikarya</taxon>
        <taxon>Basidiomycota</taxon>
        <taxon>Agaricomycotina</taxon>
        <taxon>Agaricomycetes</taxon>
        <taxon>Agaricomycetidae</taxon>
        <taxon>Agaricales</taxon>
        <taxon>Marasmiineae</taxon>
        <taxon>Omphalotaceae</taxon>
        <taxon>Lentinula</taxon>
    </lineage>
</organism>
<dbReference type="InterPro" id="IPR057670">
    <property type="entry name" value="SH3_retrovirus"/>
</dbReference>
<dbReference type="GO" id="GO:0008233">
    <property type="term" value="F:peptidase activity"/>
    <property type="evidence" value="ECO:0007669"/>
    <property type="project" value="UniProtKB-KW"/>
</dbReference>
<proteinExistence type="predicted"/>
<dbReference type="PANTHER" id="PTHR42648:SF18">
    <property type="entry name" value="RETROTRANSPOSON, UNCLASSIFIED-LIKE PROTEIN"/>
    <property type="match status" value="1"/>
</dbReference>
<dbReference type="InterPro" id="IPR012337">
    <property type="entry name" value="RNaseH-like_sf"/>
</dbReference>
<evidence type="ECO:0000256" key="3">
    <source>
        <dbReference type="ARBA" id="ARBA00022723"/>
    </source>
</evidence>
<dbReference type="GO" id="GO:0032196">
    <property type="term" value="P:transposition"/>
    <property type="evidence" value="ECO:0007669"/>
    <property type="project" value="UniProtKB-KW"/>
</dbReference>
<dbReference type="Pfam" id="PF14223">
    <property type="entry name" value="Retrotran_gag_2"/>
    <property type="match status" value="1"/>
</dbReference>
<dbReference type="InterPro" id="IPR001584">
    <property type="entry name" value="Integrase_cat-core"/>
</dbReference>
<dbReference type="GO" id="GO:0015074">
    <property type="term" value="P:DNA integration"/>
    <property type="evidence" value="ECO:0007669"/>
    <property type="project" value="InterPro"/>
</dbReference>
<dbReference type="InterPro" id="IPR054722">
    <property type="entry name" value="PolX-like_BBD"/>
</dbReference>
<sequence length="1502" mass="166871">MSTNQVNVPIFLEESKLTGKDSWSRFKAAVELTAQLKGYTGYLDGTIVKPPSSLYSSAAGSVYPSVTATPAYSPTPYPEEWYMRDRFVAATINLNTVDATGLGIDLAKSAANIWKDLTEKFERKDEQLIYLADHALRTEKFDPDSCTMEDHEKKMKNLKKKLTDVGGTLTDAQFRIIILASVPTDWKPETRNVPGKGSDEAFIHLHTVYLERKSESNEIEQSNKVRALIAKEMAAMSAQSQPTIAATTGTRHERLICSNPPCPSKIGHTLKKCWAKGGGCEGKAPAWWYKKHNQEPPTTVNSTSPIDTFTLSARMSPSTSTQTRPDSQPNRNSRPILNQTMSQGDSEGSSRDIPVSFRTPMSTDGCTVFSSNRFILSPNRVGTYIDSGASEHCWVDRRDFIVYQTVVNQAGLTAVAGSSFRIEGVGTVEFLTQVGGKNRIVQLTGVKHTPSFGHNLISLMTLDHKGLRGDWGGRRINVTDSDGNILFTGTGSESNSSAAGGKMYEVEVLEKRNTLVNSARSHEKAVDIHTWHRRLAHVGIPRILHMSSKNLVDGLNITSKKVEGMCESCLYGKATRRPFDEKVVHESEVLERVHIDLWGQSRTKSRGGATWMILFTDGRSTLKVPDFLSNKQAATTLKSFHHYCLKAELETGKRVKCIRIDGGKELDNMLMENYCGERGIKIERIPPYSSAANGMAERANRTVISGVRTLLDESGLGHSFWAEAAATYCYVDSFVPSSRFPDDIPIEVFTGKRQDISHLRPFGCDAWATLPEKRKDGKLSRQSVKGKLIGYMDRRGYRLWIPELHVVLENRDVRFEEGPAKRTVSRQLENEHEIGDTDVGNKSGITEDLHGLDVEELDVDDTMAEHQYPAAAVPPFPIHRDDAPEILPADENEPSNSPPPVIPDLPDLPLPSPPAYPQPLRRSARLKIPSTRYLESKEFESREQEANNQGKDWATETAFARICADPWSFAMSTKVDNIPSGYKQAMKDPDLWREPMEVEYKMLMEKQVWTLVELPPGANLMGGKWVFAIKRGASGEILRRKARYVAQGFTQVFGLDYEKTYGGVARMESVRIVLAIIACLGLSLFQVDFKSAFLNSPITHDVYMKQPEGFIQPGRENLVCKLQRSIYGTMQGSHDWQATLSSGFKEDGYTSSRADPCIRSRRRGGEYVITSTYGDDVCGGASSEPERQEAIRELGKRWESNEVGSGMLLGMSISQDPSTRAITISQQGYFTRMLEHFGLQDVQRRKTPLPVGVQLEQSLEPLPHDEQVFMADKPFRELLGSLMWGSTCTRADIAFATAYLARFQSNPGRAHWEGLIWLSGYIRWSVHYCIVYRKPEVGEVSSGKGIQPAGFSDSDLANCLDTRRSTSGYVFFMAGAPVAWSSKRQGSVATSTVAAEYIALARASEQATWLASFLVEVDLAQDGPVIISADNTGSVSLTENSKKLGLVKHIDTKHHHIREKVDEGKIAINLIRSGENVADILTKALSGPMVHKFVKMLGYCTE</sequence>
<evidence type="ECO:0000256" key="1">
    <source>
        <dbReference type="ARBA" id="ARBA00022578"/>
    </source>
</evidence>
<dbReference type="Proteomes" id="UP000188533">
    <property type="component" value="Unassembled WGS sequence"/>
</dbReference>
<name>A0A1Q3E2R9_LENED</name>
<comment type="catalytic activity">
    <reaction evidence="6">
        <text>DNA(n) + a 2'-deoxyribonucleoside 5'-triphosphate = DNA(n+1) + diphosphate</text>
        <dbReference type="Rhea" id="RHEA:22508"/>
        <dbReference type="Rhea" id="RHEA-COMP:17339"/>
        <dbReference type="Rhea" id="RHEA-COMP:17340"/>
        <dbReference type="ChEBI" id="CHEBI:33019"/>
        <dbReference type="ChEBI" id="CHEBI:61560"/>
        <dbReference type="ChEBI" id="CHEBI:173112"/>
        <dbReference type="EC" id="2.7.7.49"/>
    </reaction>
</comment>
<feature type="region of interest" description="Disordered" evidence="8">
    <location>
        <begin position="870"/>
        <end position="920"/>
    </location>
</feature>
<evidence type="ECO:0000256" key="4">
    <source>
        <dbReference type="ARBA" id="ARBA00022801"/>
    </source>
</evidence>
<reference evidence="10 11" key="1">
    <citation type="submission" date="2016-08" db="EMBL/GenBank/DDBJ databases">
        <authorList>
            <consortium name="Lentinula edodes genome sequencing consortium"/>
            <person name="Sakamoto Y."/>
            <person name="Nakade K."/>
            <person name="Sato S."/>
            <person name="Yoshida Y."/>
            <person name="Miyazaki K."/>
            <person name="Natsume S."/>
            <person name="Konno N."/>
        </authorList>
    </citation>
    <scope>NUCLEOTIDE SEQUENCE [LARGE SCALE GENOMIC DNA]</scope>
    <source>
        <strain evidence="10 11">NBRC 111202</strain>
    </source>
</reference>
<dbReference type="SUPFAM" id="SSF53098">
    <property type="entry name" value="Ribonuclease H-like"/>
    <property type="match status" value="1"/>
</dbReference>
<evidence type="ECO:0000313" key="10">
    <source>
        <dbReference type="EMBL" id="GAW01530.1"/>
    </source>
</evidence>
<keyword evidence="11" id="KW-1185">Reference proteome</keyword>
<evidence type="ECO:0000259" key="9">
    <source>
        <dbReference type="PROSITE" id="PS50994"/>
    </source>
</evidence>
<keyword evidence="5" id="KW-0694">RNA-binding</keyword>
<comment type="catalytic activity">
    <reaction evidence="7">
        <text>DNA(n) + a 2'-deoxyribonucleoside 5'-triphosphate = DNA(n+1) + diphosphate</text>
        <dbReference type="Rhea" id="RHEA:22508"/>
        <dbReference type="Rhea" id="RHEA-COMP:17339"/>
        <dbReference type="Rhea" id="RHEA-COMP:17340"/>
        <dbReference type="ChEBI" id="CHEBI:33019"/>
        <dbReference type="ChEBI" id="CHEBI:61560"/>
        <dbReference type="ChEBI" id="CHEBI:173112"/>
        <dbReference type="EC" id="2.7.7.7"/>
    </reaction>
</comment>
<gene>
    <name evidence="10" type="ORF">LENED_003132</name>
</gene>
<dbReference type="CDD" id="cd09272">
    <property type="entry name" value="RNase_HI_RT_Ty1"/>
    <property type="match status" value="1"/>
</dbReference>
<evidence type="ECO:0000256" key="7">
    <source>
        <dbReference type="ARBA" id="ARBA00049244"/>
    </source>
</evidence>
<dbReference type="Pfam" id="PF07727">
    <property type="entry name" value="RVT_2"/>
    <property type="match status" value="1"/>
</dbReference>
<dbReference type="PANTHER" id="PTHR42648">
    <property type="entry name" value="TRANSPOSASE, PUTATIVE-RELATED"/>
    <property type="match status" value="1"/>
</dbReference>
<keyword evidence="1" id="KW-0815">Transposition</keyword>
<dbReference type="GO" id="GO:0005634">
    <property type="term" value="C:nucleus"/>
    <property type="evidence" value="ECO:0007669"/>
    <property type="project" value="UniProtKB-ARBA"/>
</dbReference>
<evidence type="ECO:0000256" key="5">
    <source>
        <dbReference type="ARBA" id="ARBA00022884"/>
    </source>
</evidence>
<keyword evidence="3" id="KW-0479">Metal-binding</keyword>
<dbReference type="Gene3D" id="3.30.420.10">
    <property type="entry name" value="Ribonuclease H-like superfamily/Ribonuclease H"/>
    <property type="match status" value="1"/>
</dbReference>
<feature type="region of interest" description="Disordered" evidence="8">
    <location>
        <begin position="824"/>
        <end position="845"/>
    </location>
</feature>
<feature type="domain" description="Integrase catalytic" evidence="9">
    <location>
        <begin position="574"/>
        <end position="753"/>
    </location>
</feature>
<keyword evidence="2" id="KW-0645">Protease</keyword>
<dbReference type="GO" id="GO:0003964">
    <property type="term" value="F:RNA-directed DNA polymerase activity"/>
    <property type="evidence" value="ECO:0007669"/>
    <property type="project" value="UniProtKB-EC"/>
</dbReference>
<keyword evidence="4" id="KW-0378">Hydrolase</keyword>
<feature type="region of interest" description="Disordered" evidence="8">
    <location>
        <begin position="311"/>
        <end position="357"/>
    </location>
</feature>
<reference evidence="10 11" key="2">
    <citation type="submission" date="2017-02" db="EMBL/GenBank/DDBJ databases">
        <title>A genome survey and senescence transcriptome analysis in Lentinula edodes.</title>
        <authorList>
            <person name="Sakamoto Y."/>
            <person name="Nakade K."/>
            <person name="Sato S."/>
            <person name="Yoshida Y."/>
            <person name="Miyazaki K."/>
            <person name="Natsume S."/>
            <person name="Konno N."/>
        </authorList>
    </citation>
    <scope>NUCLEOTIDE SEQUENCE [LARGE SCALE GENOMIC DNA]</scope>
    <source>
        <strain evidence="10 11">NBRC 111202</strain>
    </source>
</reference>
<evidence type="ECO:0000256" key="6">
    <source>
        <dbReference type="ARBA" id="ARBA00048173"/>
    </source>
</evidence>